<dbReference type="AlphaFoldDB" id="A0A314UCM5"/>
<proteinExistence type="inferred from homology"/>
<keyword evidence="1" id="KW-0243">Dynein</keyword>
<dbReference type="GO" id="GO:0005868">
    <property type="term" value="C:cytoplasmic dynein complex"/>
    <property type="evidence" value="ECO:0007669"/>
    <property type="project" value="TreeGrafter"/>
</dbReference>
<dbReference type="Gene3D" id="3.30.740.10">
    <property type="entry name" value="Protein Inhibitor Of Neuronal Nitric Oxide Synthase"/>
    <property type="match status" value="1"/>
</dbReference>
<evidence type="ECO:0000313" key="3">
    <source>
        <dbReference type="Proteomes" id="UP000250321"/>
    </source>
</evidence>
<dbReference type="PANTHER" id="PTHR11886">
    <property type="entry name" value="DYNEIN LIGHT CHAIN"/>
    <property type="match status" value="1"/>
</dbReference>
<dbReference type="PANTHER" id="PTHR11886:SF78">
    <property type="entry name" value="DYNEIN LIGHT CHAIN"/>
    <property type="match status" value="1"/>
</dbReference>
<protein>
    <recommendedName>
        <fullName evidence="1">Dynein light chain</fullName>
    </recommendedName>
</protein>
<dbReference type="SMART" id="SM01375">
    <property type="entry name" value="Dynein_light"/>
    <property type="match status" value="1"/>
</dbReference>
<dbReference type="EMBL" id="PJQY01003702">
    <property type="protein sequence ID" value="PQM35197.1"/>
    <property type="molecule type" value="Genomic_DNA"/>
</dbReference>
<accession>A0A314UCM5</accession>
<dbReference type="GO" id="GO:0005874">
    <property type="term" value="C:microtubule"/>
    <property type="evidence" value="ECO:0007669"/>
    <property type="project" value="UniProtKB-KW"/>
</dbReference>
<organism evidence="2 3">
    <name type="scientific">Prunus yedoensis var. nudiflora</name>
    <dbReference type="NCBI Taxonomy" id="2094558"/>
    <lineage>
        <taxon>Eukaryota</taxon>
        <taxon>Viridiplantae</taxon>
        <taxon>Streptophyta</taxon>
        <taxon>Embryophyta</taxon>
        <taxon>Tracheophyta</taxon>
        <taxon>Spermatophyta</taxon>
        <taxon>Magnoliopsida</taxon>
        <taxon>eudicotyledons</taxon>
        <taxon>Gunneridae</taxon>
        <taxon>Pentapetalae</taxon>
        <taxon>rosids</taxon>
        <taxon>fabids</taxon>
        <taxon>Rosales</taxon>
        <taxon>Rosaceae</taxon>
        <taxon>Amygdaloideae</taxon>
        <taxon>Amygdaleae</taxon>
        <taxon>Prunus</taxon>
    </lineage>
</organism>
<name>A0A314UCM5_PRUYE</name>
<sequence>MLEGKAFVEDTDMPVKMQMQAMAAASQALDLYDVFDCRSIAAHIKKEFDIEMGAVGNVWWAQILGVSSLS</sequence>
<keyword evidence="1" id="KW-0505">Motor protein</keyword>
<dbReference type="OrthoDB" id="824187at2759"/>
<keyword evidence="1" id="KW-0493">Microtubule</keyword>
<dbReference type="InterPro" id="IPR037177">
    <property type="entry name" value="DLC_sf"/>
</dbReference>
<dbReference type="Proteomes" id="UP000250321">
    <property type="component" value="Unassembled WGS sequence"/>
</dbReference>
<comment type="similarity">
    <text evidence="1">Belongs to the dynein light chain family.</text>
</comment>
<evidence type="ECO:0000313" key="2">
    <source>
        <dbReference type="EMBL" id="PQM35197.1"/>
    </source>
</evidence>
<keyword evidence="1" id="KW-0963">Cytoplasm</keyword>
<keyword evidence="3" id="KW-1185">Reference proteome</keyword>
<comment type="subcellular location">
    <subcellularLocation>
        <location evidence="1">Cytoplasm</location>
        <location evidence="1">Cytoskeleton</location>
    </subcellularLocation>
</comment>
<comment type="caution">
    <text evidence="2">The sequence shown here is derived from an EMBL/GenBank/DDBJ whole genome shotgun (WGS) entry which is preliminary data.</text>
</comment>
<reference evidence="2 3" key="1">
    <citation type="submission" date="2018-02" db="EMBL/GenBank/DDBJ databases">
        <title>Draft genome of wild Prunus yedoensis var. nudiflora.</title>
        <authorList>
            <person name="Baek S."/>
            <person name="Kim J.-H."/>
            <person name="Choi K."/>
            <person name="Kim G.-B."/>
            <person name="Cho A."/>
            <person name="Jang H."/>
            <person name="Shin C.-H."/>
            <person name="Yu H.-J."/>
            <person name="Mun J.-H."/>
        </authorList>
    </citation>
    <scope>NUCLEOTIDE SEQUENCE [LARGE SCALE GENOMIC DNA]</scope>
    <source>
        <strain evidence="3">cv. Jeju island</strain>
        <tissue evidence="2">Leaf</tissue>
    </source>
</reference>
<gene>
    <name evidence="2" type="ORF">Pyn_22658</name>
</gene>
<keyword evidence="1" id="KW-0206">Cytoskeleton</keyword>
<dbReference type="GO" id="GO:0045505">
    <property type="term" value="F:dynein intermediate chain binding"/>
    <property type="evidence" value="ECO:0007669"/>
    <property type="project" value="TreeGrafter"/>
</dbReference>
<dbReference type="GO" id="GO:0007017">
    <property type="term" value="P:microtubule-based process"/>
    <property type="evidence" value="ECO:0007669"/>
    <property type="project" value="InterPro"/>
</dbReference>
<evidence type="ECO:0000256" key="1">
    <source>
        <dbReference type="RuleBase" id="RU365010"/>
    </source>
</evidence>
<dbReference type="STRING" id="2094558.A0A314UCM5"/>
<dbReference type="Pfam" id="PF01221">
    <property type="entry name" value="Dynein_light"/>
    <property type="match status" value="1"/>
</dbReference>
<dbReference type="InterPro" id="IPR001372">
    <property type="entry name" value="Dynein_light_chain_typ-1/2"/>
</dbReference>
<dbReference type="SUPFAM" id="SSF54648">
    <property type="entry name" value="DLC"/>
    <property type="match status" value="1"/>
</dbReference>